<evidence type="ECO:0000259" key="1">
    <source>
        <dbReference type="Pfam" id="PF07045"/>
    </source>
</evidence>
<evidence type="ECO:0000313" key="3">
    <source>
        <dbReference type="Proteomes" id="UP000593663"/>
    </source>
</evidence>
<dbReference type="AlphaFoldDB" id="A0A7M2GMH6"/>
<organism evidence="2 3">
    <name type="scientific">Sphingobium fuliginis (strain ATCC 27551)</name>
    <dbReference type="NCBI Taxonomy" id="336203"/>
    <lineage>
        <taxon>Bacteria</taxon>
        <taxon>Pseudomonadati</taxon>
        <taxon>Pseudomonadota</taxon>
        <taxon>Alphaproteobacteria</taxon>
        <taxon>Sphingomonadales</taxon>
        <taxon>Sphingomonadaceae</taxon>
        <taxon>Sphingobium</taxon>
    </lineage>
</organism>
<evidence type="ECO:0000313" key="2">
    <source>
        <dbReference type="EMBL" id="QOT73738.1"/>
    </source>
</evidence>
<accession>A0A7M2GMH6</accession>
<dbReference type="InterPro" id="IPR010753">
    <property type="entry name" value="DUF1330"/>
</dbReference>
<dbReference type="Gene3D" id="3.30.70.100">
    <property type="match status" value="1"/>
</dbReference>
<dbReference type="Pfam" id="PF07045">
    <property type="entry name" value="DUF1330"/>
    <property type="match status" value="1"/>
</dbReference>
<dbReference type="PANTHER" id="PTHR41521">
    <property type="match status" value="1"/>
</dbReference>
<feature type="domain" description="DUF1330" evidence="1">
    <location>
        <begin position="2"/>
        <end position="94"/>
    </location>
</feature>
<gene>
    <name evidence="2" type="ORF">H5V43_21310</name>
</gene>
<dbReference type="PANTHER" id="PTHR41521:SF4">
    <property type="entry name" value="BLR0684 PROTEIN"/>
    <property type="match status" value="1"/>
</dbReference>
<sequence>MPAYVVMIRDRLNDAGEMAAYAALAVKARGEKPARRLAFYGEHDAVEGPDPDGVAVLEFDDLDAARAWYHSPAYQEALQHRLAGAEYRVILVDGAR</sequence>
<dbReference type="InterPro" id="IPR011008">
    <property type="entry name" value="Dimeric_a/b-barrel"/>
</dbReference>
<reference evidence="3" key="1">
    <citation type="submission" date="2020-08" db="EMBL/GenBank/DDBJ databases">
        <title>Complete genome sequence of Sphingobium barthaii strain KK22, a high-molecular-weight polycyclic aromatic hydrocarbon-degrading soil bacterium.</title>
        <authorList>
            <person name="Mori J.F."/>
            <person name="Kanaly R.A."/>
        </authorList>
    </citation>
    <scope>NUCLEOTIDE SEQUENCE [LARGE SCALE GENOMIC DNA]</scope>
    <source>
        <strain evidence="3">KK22</strain>
    </source>
</reference>
<dbReference type="KEGG" id="sbar:H5V43_21310"/>
<dbReference type="EMBL" id="CP060036">
    <property type="protein sequence ID" value="QOT73738.1"/>
    <property type="molecule type" value="Genomic_DNA"/>
</dbReference>
<protein>
    <submittedName>
        <fullName evidence="2">DUF1330 domain-containing protein</fullName>
    </submittedName>
</protein>
<dbReference type="RefSeq" id="WP_025551451.1">
    <property type="nucleotide sequence ID" value="NZ_BATN01000122.1"/>
</dbReference>
<name>A0A7M2GMH6_SPHSA</name>
<dbReference type="Proteomes" id="UP000593663">
    <property type="component" value="Chromosome 2"/>
</dbReference>
<dbReference type="SUPFAM" id="SSF54909">
    <property type="entry name" value="Dimeric alpha+beta barrel"/>
    <property type="match status" value="1"/>
</dbReference>
<proteinExistence type="predicted"/>